<reference evidence="1 2" key="1">
    <citation type="submission" date="2023-07" db="EMBL/GenBank/DDBJ databases">
        <title>Sequencing the genomes of 1000 actinobacteria strains.</title>
        <authorList>
            <person name="Klenk H.-P."/>
        </authorList>
    </citation>
    <scope>NUCLEOTIDE SEQUENCE [LARGE SCALE GENOMIC DNA]</scope>
    <source>
        <strain evidence="1 2">DSM 43749</strain>
    </source>
</reference>
<dbReference type="RefSeq" id="WP_310314025.1">
    <property type="nucleotide sequence ID" value="NZ_BAAAXB010000001.1"/>
</dbReference>
<accession>A0ABU1Q7F0</accession>
<name>A0ABU1Q7F0_9PSEU</name>
<organism evidence="1 2">
    <name type="scientific">Saccharothrix longispora</name>
    <dbReference type="NCBI Taxonomy" id="33920"/>
    <lineage>
        <taxon>Bacteria</taxon>
        <taxon>Bacillati</taxon>
        <taxon>Actinomycetota</taxon>
        <taxon>Actinomycetes</taxon>
        <taxon>Pseudonocardiales</taxon>
        <taxon>Pseudonocardiaceae</taxon>
        <taxon>Saccharothrix</taxon>
    </lineage>
</organism>
<dbReference type="Proteomes" id="UP001268819">
    <property type="component" value="Unassembled WGS sequence"/>
</dbReference>
<evidence type="ECO:0000313" key="2">
    <source>
        <dbReference type="Proteomes" id="UP001268819"/>
    </source>
</evidence>
<keyword evidence="2" id="KW-1185">Reference proteome</keyword>
<protein>
    <submittedName>
        <fullName evidence="1">Uncharacterized protein</fullName>
    </submittedName>
</protein>
<comment type="caution">
    <text evidence="1">The sequence shown here is derived from an EMBL/GenBank/DDBJ whole genome shotgun (WGS) entry which is preliminary data.</text>
</comment>
<sequence>MSGRVLLPVTIRLAGGAGVSAVELALVDVLDAFGLDITGAVPTPAGAFRVARARRPGSAVQADAAVERIGCAVRGVVAGAAGLGRVGRLVGEMGRHESACVRVGGLFVLNAGGTFVARTLRSCVSARRDRDDRSAHQGALDVPRV</sequence>
<gene>
    <name evidence="1" type="ORF">J2S66_007202</name>
</gene>
<evidence type="ECO:0000313" key="1">
    <source>
        <dbReference type="EMBL" id="MDR6598818.1"/>
    </source>
</evidence>
<proteinExistence type="predicted"/>
<dbReference type="EMBL" id="JAVDSG010000001">
    <property type="protein sequence ID" value="MDR6598818.1"/>
    <property type="molecule type" value="Genomic_DNA"/>
</dbReference>